<comment type="caution">
    <text evidence="1">The sequence shown here is derived from an EMBL/GenBank/DDBJ whole genome shotgun (WGS) entry which is preliminary data.</text>
</comment>
<dbReference type="EMBL" id="SZYD01000002">
    <property type="protein sequence ID" value="KAD7117847.1"/>
    <property type="molecule type" value="Genomic_DNA"/>
</dbReference>
<reference evidence="1 2" key="1">
    <citation type="submission" date="2019-05" db="EMBL/GenBank/DDBJ databases">
        <title>Mikania micrantha, genome provides insights into the molecular mechanism of rapid growth.</title>
        <authorList>
            <person name="Liu B."/>
        </authorList>
    </citation>
    <scope>NUCLEOTIDE SEQUENCE [LARGE SCALE GENOMIC DNA]</scope>
    <source>
        <strain evidence="1">NLD-2019</strain>
        <tissue evidence="1">Leaf</tissue>
    </source>
</reference>
<dbReference type="AlphaFoldDB" id="A0A5N6PXU3"/>
<organism evidence="1 2">
    <name type="scientific">Mikania micrantha</name>
    <name type="common">bitter vine</name>
    <dbReference type="NCBI Taxonomy" id="192012"/>
    <lineage>
        <taxon>Eukaryota</taxon>
        <taxon>Viridiplantae</taxon>
        <taxon>Streptophyta</taxon>
        <taxon>Embryophyta</taxon>
        <taxon>Tracheophyta</taxon>
        <taxon>Spermatophyta</taxon>
        <taxon>Magnoliopsida</taxon>
        <taxon>eudicotyledons</taxon>
        <taxon>Gunneridae</taxon>
        <taxon>Pentapetalae</taxon>
        <taxon>asterids</taxon>
        <taxon>campanulids</taxon>
        <taxon>Asterales</taxon>
        <taxon>Asteraceae</taxon>
        <taxon>Asteroideae</taxon>
        <taxon>Heliantheae alliance</taxon>
        <taxon>Eupatorieae</taxon>
        <taxon>Mikania</taxon>
    </lineage>
</organism>
<proteinExistence type="predicted"/>
<keyword evidence="2" id="KW-1185">Reference proteome</keyword>
<accession>A0A5N6PXU3</accession>
<protein>
    <submittedName>
        <fullName evidence="1">Uncharacterized protein</fullName>
    </submittedName>
</protein>
<evidence type="ECO:0000313" key="2">
    <source>
        <dbReference type="Proteomes" id="UP000326396"/>
    </source>
</evidence>
<gene>
    <name evidence="1" type="ORF">E3N88_05115</name>
</gene>
<name>A0A5N6PXU3_9ASTR</name>
<dbReference type="Proteomes" id="UP000326396">
    <property type="component" value="Linkage Group LG10"/>
</dbReference>
<evidence type="ECO:0000313" key="1">
    <source>
        <dbReference type="EMBL" id="KAD7117847.1"/>
    </source>
</evidence>
<sequence length="77" mass="9067">MALHEIIHPSVEKLLQRLREMDIAKKKETVRLQVDEELVVIVAKKIIRYAQMEALKFKLRSSRKNHEDIDSMMHSIG</sequence>